<organism evidence="6 7">
    <name type="scientific">Taenia crassiceps</name>
    <dbReference type="NCBI Taxonomy" id="6207"/>
    <lineage>
        <taxon>Eukaryota</taxon>
        <taxon>Metazoa</taxon>
        <taxon>Spiralia</taxon>
        <taxon>Lophotrochozoa</taxon>
        <taxon>Platyhelminthes</taxon>
        <taxon>Cestoda</taxon>
        <taxon>Eucestoda</taxon>
        <taxon>Cyclophyllidea</taxon>
        <taxon>Taeniidae</taxon>
        <taxon>Taenia</taxon>
    </lineage>
</organism>
<dbReference type="PANTHER" id="PTHR22957:SF502">
    <property type="entry name" value="SMALL G PROTEIN SIGNALING MODULATOR 2-RELATED"/>
    <property type="match status" value="1"/>
</dbReference>
<feature type="compositionally biased region" description="Low complexity" evidence="3">
    <location>
        <begin position="1626"/>
        <end position="1640"/>
    </location>
</feature>
<feature type="region of interest" description="Disordered" evidence="3">
    <location>
        <begin position="915"/>
        <end position="957"/>
    </location>
</feature>
<dbReference type="Gene3D" id="1.10.472.80">
    <property type="entry name" value="Ypt/Rab-GAP domain of gyp1p, domain 3"/>
    <property type="match status" value="1"/>
</dbReference>
<dbReference type="SUPFAM" id="SSF47923">
    <property type="entry name" value="Ypt/Rab-GAP domain of gyp1p"/>
    <property type="match status" value="2"/>
</dbReference>
<sequence>MSTSAGSEGSGLSSKDRGIGFFTLGRKNAFGSNAFIFDVPKSDRRRSILHKSLSQADLLPQSFERYYKKPAPRKQWNQPTGLASQILQEKRDILIDNLKQKVKILAEESVTRNFIHEQSSNITAFCAAVDDCLRFGLILKKPVLFNREPPTYSLLKELAKSLPEARDVVRRVQELEESVGGFGGHGHVFSLSSLSYADSVKRNVSPTPGALPKHLWIRIALFQKSLSKIVDYLVENAEAHYERVSIIAHPFDSQLFADLLRGPCTHDYTRIRTSDHLWTDPSAGELMQRKMIYSAGVQQQQQHEAVHRRKTAAAQKQPGEGQAPTHSRSRLRPHSRLSLAMSIGAASSAGYSQPLPADTSDILFPHFESDLISPASLLYQVSLSPPITRRSKKTSISETTDDESQTDEEAAFDSFATKQGTLMHHYHHHQSQPIFSPCLPVQKLTQAKDYVDSLHQNERAPLLYGKNNVVVQPSMSTTRISGYLSMHRTGLDDDSGLELKWAPNRAMSVPQENEEQQQQQRNQRPHSSPRSYSCAEDASKLTLHESNYWDFALDIDIKKVVYIHCHRHYSDTDSGTIILVRADGVQYPPLTFPAFSQVVSFIQCLEAHLAPKGSLNPRTADIDWDENSDPPTSAPSSISAGTNSEALPSPSSVTPTQFCFLIDTFETPPAPRQESAFRLLASTLRDSMQAKTLSMENLAAVSRSSTPIENLPHVPVNAIDAFSATYQTMQHQILSRVFHGWLAYTRSVNLIRNRLKNMVYPRCLMSKPPSLSEKPLTAELWRNVRHSGGKNKLVRKLYERIYFGGCDPALRQEVWPFLLNHYPWSATSLEIEEIDRRTRMAYERSVSEWLAAEVIILQQEQHQRQRASAAERMAGQNTPAAGSHDTSTRRQSLVSDKQTVEDMLSDAWNRVKRRISTVTAPSSRQPDEVNGNSAGSHIPSNPTHTANGLPPLPPKWTHESRALKINSGVVGIGCSGCGNSVDLTDDATEECTMTTTDDDDAVESTAVANREDNSDIDEVFSPLTLPLKQTGGQASRTSVQPSGEKKRSRCSRLETSGASYSSEILEALSVNIQRIDKDVARCDRNYHYFSKGMSSGDKIQTVASEQSMGDLCVASLDLSANLYRLRTIMCTWIWQHMETGYVQGMCDLLAPLLVVLEDEALTYACFCQLMLRMLSKFPLASGTTFTSVEAAAAAGVVLPHLLERVVFERAPHRRYEFTRPKTKEQLLQETNYHARNGHTAQPNVSILAPTGSTLINQQFESLRGLIEVLDPVLAEHMHLDEENSHLYFYRWLLLDFKRELKYADVFLAWETIWTSYRLVCPDFEIFIAFALIQYYRDIIICYCFDYTDIIRFYNERAEQHDLSKLLNFARDLVYRLQSLISSIPPGPGYRPKALPSDLVLHLRDFDLLRFLLVSKSPVSHLQIRSPLRRMLNMFMHPISHVNDLQALDYSQSGLPLHQNQRIRFNDLSNFERNSPSEDLKNQALSSLTATRAQKWEVVADNLLSVAARTPSEPQLKWSHLEYGASNSYHRIPFGHVARSHTQANFDKSEAYLDKRNQSFRRLDSYEPFFPCDISYLTETSLSGPTAIYNQENGIPPEQFESNFGHSFKRRRMHLDSHLPSSHNQKSSRLSNSTSSTPLSPIEDLNFDALKDPTDGTLTHSCHESSPVSSSFRYLTSSDDFFVVQTPSKSINESDQQSFHLSSPPSGFGNLGGTTTAKSINAFRPRVLFRNNNFGSEKPSSASLIKGLNVPLNIQSPKQRFSFVGPSNQPKSSTSDSIALSMAKMTVWNRMTAATTPIALVKTQQSCTNASRLGLSASRQTSSIPSVKLAYPVQKEPEFTIRRILQMAYGKKWRQFALGENRHCEDAIQMAHRFLNSKSKDLY</sequence>
<feature type="region of interest" description="Disordered" evidence="3">
    <location>
        <begin position="508"/>
        <end position="533"/>
    </location>
</feature>
<dbReference type="Proteomes" id="UP001651158">
    <property type="component" value="Unassembled WGS sequence"/>
</dbReference>
<dbReference type="InterPro" id="IPR037213">
    <property type="entry name" value="Run_dom_sf"/>
</dbReference>
<dbReference type="InterPro" id="IPR021935">
    <property type="entry name" value="SGSM1/2_RBD"/>
</dbReference>
<feature type="compositionally biased region" description="Acidic residues" evidence="3">
    <location>
        <begin position="399"/>
        <end position="408"/>
    </location>
</feature>
<comment type="similarity">
    <text evidence="2">Belongs to the RUTBC family.</text>
</comment>
<feature type="domain" description="RUN" evidence="5">
    <location>
        <begin position="116"/>
        <end position="276"/>
    </location>
</feature>
<dbReference type="PROSITE" id="PS50086">
    <property type="entry name" value="TBC_RABGAP"/>
    <property type="match status" value="1"/>
</dbReference>
<proteinExistence type="inferred from homology"/>
<dbReference type="Gene3D" id="1.10.8.270">
    <property type="entry name" value="putative rabgap domain of human tbc1 domain family member 14 like domains"/>
    <property type="match status" value="1"/>
</dbReference>
<dbReference type="SUPFAM" id="SSF140741">
    <property type="entry name" value="RUN domain-like"/>
    <property type="match status" value="1"/>
</dbReference>
<evidence type="ECO:0000313" key="6">
    <source>
        <dbReference type="EMBL" id="KAL5111450.1"/>
    </source>
</evidence>
<dbReference type="PROSITE" id="PS50826">
    <property type="entry name" value="RUN"/>
    <property type="match status" value="1"/>
</dbReference>
<protein>
    <submittedName>
        <fullName evidence="6">Small G protein signaling modulator 2</fullName>
    </submittedName>
</protein>
<dbReference type="SMART" id="SM00593">
    <property type="entry name" value="RUN"/>
    <property type="match status" value="1"/>
</dbReference>
<feature type="region of interest" description="Disordered" evidence="3">
    <location>
        <begin position="865"/>
        <end position="898"/>
    </location>
</feature>
<reference evidence="6 7" key="1">
    <citation type="journal article" date="2022" name="Front. Cell. Infect. Microbiol.">
        <title>The Genomes of Two Strains of Taenia crassiceps the Animal Model for the Study of Human Cysticercosis.</title>
        <authorList>
            <person name="Bobes R.J."/>
            <person name="Estrada K."/>
            <person name="Rios-Valencia D.G."/>
            <person name="Calderon-Gallegos A."/>
            <person name="de la Torre P."/>
            <person name="Carrero J.C."/>
            <person name="Sanchez-Flores A."/>
            <person name="Laclette J.P."/>
        </authorList>
    </citation>
    <scope>NUCLEOTIDE SEQUENCE [LARGE SCALE GENOMIC DNA]</scope>
    <source>
        <strain evidence="6">WFUcys</strain>
    </source>
</reference>
<comment type="caution">
    <text evidence="6">The sequence shown here is derived from an EMBL/GenBank/DDBJ whole genome shotgun (WGS) entry which is preliminary data.</text>
</comment>
<dbReference type="PANTHER" id="PTHR22957">
    <property type="entry name" value="TBC1 DOMAIN FAMILY MEMBER GTPASE-ACTIVATING PROTEIN"/>
    <property type="match status" value="1"/>
</dbReference>
<accession>A0ABR4QP42</accession>
<dbReference type="EMBL" id="JAKROA010000001">
    <property type="protein sequence ID" value="KAL5111450.1"/>
    <property type="molecule type" value="Genomic_DNA"/>
</dbReference>
<feature type="region of interest" description="Disordered" evidence="3">
    <location>
        <begin position="1024"/>
        <end position="1054"/>
    </location>
</feature>
<feature type="compositionally biased region" description="Polar residues" evidence="3">
    <location>
        <begin position="1030"/>
        <end position="1041"/>
    </location>
</feature>
<dbReference type="CDD" id="cd17687">
    <property type="entry name" value="RUN_SGSM1_like"/>
    <property type="match status" value="1"/>
</dbReference>
<dbReference type="SMART" id="SM00164">
    <property type="entry name" value="TBC"/>
    <property type="match status" value="1"/>
</dbReference>
<feature type="domain" description="Rab-GAP TBC" evidence="4">
    <location>
        <begin position="805"/>
        <end position="1316"/>
    </location>
</feature>
<evidence type="ECO:0000256" key="2">
    <source>
        <dbReference type="ARBA" id="ARBA00034124"/>
    </source>
</evidence>
<dbReference type="Pfam" id="PF02759">
    <property type="entry name" value="RUN"/>
    <property type="match status" value="1"/>
</dbReference>
<evidence type="ECO:0000256" key="1">
    <source>
        <dbReference type="ARBA" id="ARBA00022468"/>
    </source>
</evidence>
<dbReference type="Gene3D" id="1.20.58.900">
    <property type="match status" value="1"/>
</dbReference>
<name>A0ABR4QP42_9CEST</name>
<keyword evidence="1" id="KW-0343">GTPase activation</keyword>
<gene>
    <name evidence="6" type="ORF">TcWFU_001773</name>
</gene>
<dbReference type="InterPro" id="IPR035969">
    <property type="entry name" value="Rab-GAP_TBC_sf"/>
</dbReference>
<evidence type="ECO:0000256" key="3">
    <source>
        <dbReference type="SAM" id="MobiDB-lite"/>
    </source>
</evidence>
<feature type="region of interest" description="Disordered" evidence="3">
    <location>
        <begin position="618"/>
        <end position="651"/>
    </location>
</feature>
<evidence type="ECO:0000313" key="7">
    <source>
        <dbReference type="Proteomes" id="UP001651158"/>
    </source>
</evidence>
<feature type="region of interest" description="Disordered" evidence="3">
    <location>
        <begin position="1616"/>
        <end position="1649"/>
    </location>
</feature>
<evidence type="ECO:0000259" key="5">
    <source>
        <dbReference type="PROSITE" id="PS50826"/>
    </source>
</evidence>
<dbReference type="InterPro" id="IPR000195">
    <property type="entry name" value="Rab-GAP-TBC_dom"/>
</dbReference>
<keyword evidence="7" id="KW-1185">Reference proteome</keyword>
<feature type="region of interest" description="Disordered" evidence="3">
    <location>
        <begin position="299"/>
        <end position="333"/>
    </location>
</feature>
<feature type="compositionally biased region" description="Polar residues" evidence="3">
    <location>
        <begin position="629"/>
        <end position="651"/>
    </location>
</feature>
<dbReference type="InterPro" id="IPR004012">
    <property type="entry name" value="Run_dom"/>
</dbReference>
<dbReference type="Pfam" id="PF00566">
    <property type="entry name" value="RabGAP-TBC"/>
    <property type="match status" value="1"/>
</dbReference>
<feature type="compositionally biased region" description="Polar residues" evidence="3">
    <location>
        <begin position="916"/>
        <end position="946"/>
    </location>
</feature>
<evidence type="ECO:0000259" key="4">
    <source>
        <dbReference type="PROSITE" id="PS50086"/>
    </source>
</evidence>
<feature type="region of interest" description="Disordered" evidence="3">
    <location>
        <begin position="388"/>
        <end position="408"/>
    </location>
</feature>
<dbReference type="Pfam" id="PF12068">
    <property type="entry name" value="PH_RBD"/>
    <property type="match status" value="1"/>
</dbReference>
<dbReference type="Gene3D" id="2.30.29.230">
    <property type="match status" value="1"/>
</dbReference>